<dbReference type="InterPro" id="IPR013324">
    <property type="entry name" value="RNA_pol_sigma_r3/r4-like"/>
</dbReference>
<dbReference type="SUPFAM" id="SSF88946">
    <property type="entry name" value="Sigma2 domain of RNA polymerase sigma factors"/>
    <property type="match status" value="1"/>
</dbReference>
<feature type="domain" description="RNA polymerase sigma factor 70 region 4 type 2" evidence="5">
    <location>
        <begin position="126"/>
        <end position="175"/>
    </location>
</feature>
<keyword evidence="3" id="KW-0731">Sigma factor</keyword>
<dbReference type="PANTHER" id="PTHR43133:SF46">
    <property type="entry name" value="RNA POLYMERASE SIGMA-70 FACTOR ECF SUBFAMILY"/>
    <property type="match status" value="1"/>
</dbReference>
<dbReference type="Proteomes" id="UP000318733">
    <property type="component" value="Unassembled WGS sequence"/>
</dbReference>
<dbReference type="Gene3D" id="1.10.1740.10">
    <property type="match status" value="1"/>
</dbReference>
<dbReference type="Pfam" id="PF08281">
    <property type="entry name" value="Sigma70_r4_2"/>
    <property type="match status" value="1"/>
</dbReference>
<evidence type="ECO:0000256" key="3">
    <source>
        <dbReference type="ARBA" id="ARBA00023082"/>
    </source>
</evidence>
<sequence length="199" mass="22946">MPLKSLDNEKDLLMKIAKGDQKAFAVLFEGYHNPLGEYIMTFSVPAEMAEEVILDIFVKIWMNRIELIRIENFSSYLFILTRNHTLNAIRKTVNNRKKQDSYLRHLANEDLYAAIGTADHEKDYTEIVEKAVAQLPPQQQKVFILKREGKKNGDIAMELDISSESVRKYYQWAVKSVSGYVKSHIEAGIILAYIAIYLK</sequence>
<evidence type="ECO:0000256" key="1">
    <source>
        <dbReference type="ARBA" id="ARBA00010641"/>
    </source>
</evidence>
<comment type="similarity">
    <text evidence="1">Belongs to the sigma-70 factor family. ECF subfamily.</text>
</comment>
<comment type="caution">
    <text evidence="6">The sequence shown here is derived from an EMBL/GenBank/DDBJ whole genome shotgun (WGS) entry which is preliminary data.</text>
</comment>
<evidence type="ECO:0000313" key="6">
    <source>
        <dbReference type="EMBL" id="TSJ36421.1"/>
    </source>
</evidence>
<dbReference type="SUPFAM" id="SSF88659">
    <property type="entry name" value="Sigma3 and sigma4 domains of RNA polymerase sigma factors"/>
    <property type="match status" value="1"/>
</dbReference>
<dbReference type="InterPro" id="IPR039425">
    <property type="entry name" value="RNA_pol_sigma-70-like"/>
</dbReference>
<evidence type="ECO:0000256" key="2">
    <source>
        <dbReference type="ARBA" id="ARBA00023015"/>
    </source>
</evidence>
<dbReference type="OrthoDB" id="799938at2"/>
<dbReference type="Gene3D" id="1.10.10.10">
    <property type="entry name" value="Winged helix-like DNA-binding domain superfamily/Winged helix DNA-binding domain"/>
    <property type="match status" value="1"/>
</dbReference>
<keyword evidence="4" id="KW-0804">Transcription</keyword>
<keyword evidence="7" id="KW-1185">Reference proteome</keyword>
<dbReference type="EMBL" id="VLPK01000007">
    <property type="protein sequence ID" value="TSJ36421.1"/>
    <property type="molecule type" value="Genomic_DNA"/>
</dbReference>
<evidence type="ECO:0000256" key="4">
    <source>
        <dbReference type="ARBA" id="ARBA00023163"/>
    </source>
</evidence>
<protein>
    <submittedName>
        <fullName evidence="6">Sigma-70 family RNA polymerase sigma factor</fullName>
    </submittedName>
</protein>
<dbReference type="GO" id="GO:0016987">
    <property type="term" value="F:sigma factor activity"/>
    <property type="evidence" value="ECO:0007669"/>
    <property type="project" value="UniProtKB-KW"/>
</dbReference>
<proteinExistence type="inferred from homology"/>
<accession>A0A556M980</accession>
<reference evidence="6 7" key="1">
    <citation type="submission" date="2019-07" db="EMBL/GenBank/DDBJ databases">
        <authorList>
            <person name="Huq M.A."/>
        </authorList>
    </citation>
    <scope>NUCLEOTIDE SEQUENCE [LARGE SCALE GENOMIC DNA]</scope>
    <source>
        <strain evidence="6 7">MAH-19</strain>
    </source>
</reference>
<dbReference type="GO" id="GO:0003677">
    <property type="term" value="F:DNA binding"/>
    <property type="evidence" value="ECO:0007669"/>
    <property type="project" value="InterPro"/>
</dbReference>
<evidence type="ECO:0000259" key="5">
    <source>
        <dbReference type="Pfam" id="PF08281"/>
    </source>
</evidence>
<name>A0A556M980_9SPHI</name>
<dbReference type="InterPro" id="IPR014284">
    <property type="entry name" value="RNA_pol_sigma-70_dom"/>
</dbReference>
<gene>
    <name evidence="6" type="ORF">FO440_23250</name>
</gene>
<dbReference type="AlphaFoldDB" id="A0A556M980"/>
<dbReference type="PANTHER" id="PTHR43133">
    <property type="entry name" value="RNA POLYMERASE ECF-TYPE SIGMA FACTO"/>
    <property type="match status" value="1"/>
</dbReference>
<dbReference type="InterPro" id="IPR013325">
    <property type="entry name" value="RNA_pol_sigma_r2"/>
</dbReference>
<organism evidence="6 7">
    <name type="scientific">Mucilaginibacter corticis</name>
    <dbReference type="NCBI Taxonomy" id="2597670"/>
    <lineage>
        <taxon>Bacteria</taxon>
        <taxon>Pseudomonadati</taxon>
        <taxon>Bacteroidota</taxon>
        <taxon>Sphingobacteriia</taxon>
        <taxon>Sphingobacteriales</taxon>
        <taxon>Sphingobacteriaceae</taxon>
        <taxon>Mucilaginibacter</taxon>
    </lineage>
</organism>
<dbReference type="InterPro" id="IPR036388">
    <property type="entry name" value="WH-like_DNA-bd_sf"/>
</dbReference>
<dbReference type="InterPro" id="IPR013249">
    <property type="entry name" value="RNA_pol_sigma70_r4_t2"/>
</dbReference>
<dbReference type="NCBIfam" id="TIGR02937">
    <property type="entry name" value="sigma70-ECF"/>
    <property type="match status" value="1"/>
</dbReference>
<dbReference type="RefSeq" id="WP_144250712.1">
    <property type="nucleotide sequence ID" value="NZ_VLPK01000007.1"/>
</dbReference>
<evidence type="ECO:0000313" key="7">
    <source>
        <dbReference type="Proteomes" id="UP000318733"/>
    </source>
</evidence>
<dbReference type="GO" id="GO:0006352">
    <property type="term" value="P:DNA-templated transcription initiation"/>
    <property type="evidence" value="ECO:0007669"/>
    <property type="project" value="InterPro"/>
</dbReference>
<keyword evidence="2" id="KW-0805">Transcription regulation</keyword>